<evidence type="ECO:0000256" key="10">
    <source>
        <dbReference type="NCBIfam" id="TIGR00767"/>
    </source>
</evidence>
<evidence type="ECO:0000256" key="5">
    <source>
        <dbReference type="ARBA" id="ARBA00022840"/>
    </source>
</evidence>
<feature type="domain" description="Rho RNA-BD" evidence="12">
    <location>
        <begin position="120"/>
        <end position="193"/>
    </location>
</feature>
<comment type="subunit">
    <text evidence="9">Homohexamer. The homohexamer assembles into an open ring structure.</text>
</comment>
<keyword evidence="7 9" id="KW-0805">Transcription regulation</keyword>
<dbReference type="InterPro" id="IPR027417">
    <property type="entry name" value="P-loop_NTPase"/>
</dbReference>
<dbReference type="Gene3D" id="2.40.50.140">
    <property type="entry name" value="Nucleic acid-binding proteins"/>
    <property type="match status" value="1"/>
</dbReference>
<reference evidence="13 14" key="1">
    <citation type="submission" date="2024-06" db="EMBL/GenBank/DDBJ databases">
        <title>Genomic Encyclopedia of Type Strains, Phase IV (KMG-IV): sequencing the most valuable type-strain genomes for metagenomic binning, comparative biology and taxonomic classification.</title>
        <authorList>
            <person name="Goeker M."/>
        </authorList>
    </citation>
    <scope>NUCLEOTIDE SEQUENCE [LARGE SCALE GENOMIC DNA]</scope>
    <source>
        <strain evidence="13 14">DSM 21460</strain>
    </source>
</reference>
<name>A0ABV2J782_9FIRM</name>
<dbReference type="InterPro" id="IPR041703">
    <property type="entry name" value="Rho_factor_ATP-bd"/>
</dbReference>
<evidence type="ECO:0000256" key="4">
    <source>
        <dbReference type="ARBA" id="ARBA00022806"/>
    </source>
</evidence>
<evidence type="ECO:0000259" key="12">
    <source>
        <dbReference type="PROSITE" id="PS51856"/>
    </source>
</evidence>
<dbReference type="InterPro" id="IPR011113">
    <property type="entry name" value="Rho_RNA-bd"/>
</dbReference>
<dbReference type="InterPro" id="IPR011112">
    <property type="entry name" value="Rho-like_N"/>
</dbReference>
<protein>
    <recommendedName>
        <fullName evidence="9 10">Transcription termination factor Rho</fullName>
        <ecNumber evidence="9 10">3.6.4.-</ecNumber>
    </recommendedName>
    <alternativeName>
        <fullName evidence="9">ATP-dependent helicase Rho</fullName>
    </alternativeName>
</protein>
<dbReference type="NCBIfam" id="TIGR00767">
    <property type="entry name" value="rho"/>
    <property type="match status" value="1"/>
</dbReference>
<comment type="similarity">
    <text evidence="9 11">Belongs to the Rho family.</text>
</comment>
<dbReference type="Gene3D" id="3.40.50.300">
    <property type="entry name" value="P-loop containing nucleotide triphosphate hydrolases"/>
    <property type="match status" value="1"/>
</dbReference>
<gene>
    <name evidence="9" type="primary">rho</name>
    <name evidence="13" type="ORF">ABID14_000123</name>
</gene>
<dbReference type="InterPro" id="IPR011129">
    <property type="entry name" value="CSD"/>
</dbReference>
<feature type="binding site" evidence="9">
    <location>
        <position position="279"/>
    </location>
    <ligand>
        <name>ATP</name>
        <dbReference type="ChEBI" id="CHEBI:30616"/>
    </ligand>
</feature>
<comment type="caution">
    <text evidence="13">The sequence shown here is derived from an EMBL/GenBank/DDBJ whole genome shotgun (WGS) entry which is preliminary data.</text>
</comment>
<keyword evidence="1 9" id="KW-0806">Transcription termination</keyword>
<dbReference type="InterPro" id="IPR004665">
    <property type="entry name" value="Term_rho"/>
</dbReference>
<dbReference type="InterPro" id="IPR003593">
    <property type="entry name" value="AAA+_ATPase"/>
</dbReference>
<feature type="binding site" evidence="9">
    <location>
        <begin position="248"/>
        <end position="253"/>
    </location>
    <ligand>
        <name>ATP</name>
        <dbReference type="ChEBI" id="CHEBI:30616"/>
    </ligand>
</feature>
<dbReference type="PROSITE" id="PS51856">
    <property type="entry name" value="RHO_RNA_BD"/>
    <property type="match status" value="1"/>
</dbReference>
<feature type="binding site" evidence="9">
    <location>
        <begin position="236"/>
        <end position="241"/>
    </location>
    <ligand>
        <name>ATP</name>
        <dbReference type="ChEBI" id="CHEBI:30616"/>
    </ligand>
</feature>
<dbReference type="HAMAP" id="MF_01884">
    <property type="entry name" value="Rho"/>
    <property type="match status" value="1"/>
</dbReference>
<evidence type="ECO:0000256" key="2">
    <source>
        <dbReference type="ARBA" id="ARBA00022741"/>
    </source>
</evidence>
<proteinExistence type="inferred from homology"/>
<evidence type="ECO:0000313" key="13">
    <source>
        <dbReference type="EMBL" id="MET3616503.1"/>
    </source>
</evidence>
<comment type="function">
    <text evidence="9">Facilitates transcription termination by a mechanism that involves Rho binding to the nascent RNA, activation of Rho's RNA-dependent ATPase activity, and release of the mRNA from the DNA template.</text>
</comment>
<accession>A0ABV2J782</accession>
<dbReference type="SUPFAM" id="SSF68912">
    <property type="entry name" value="Rho N-terminal domain-like"/>
    <property type="match status" value="1"/>
</dbReference>
<dbReference type="Proteomes" id="UP001549162">
    <property type="component" value="Unassembled WGS sequence"/>
</dbReference>
<dbReference type="EC" id="3.6.4.-" evidence="9 10"/>
<dbReference type="SMART" id="SM00382">
    <property type="entry name" value="AAA"/>
    <property type="match status" value="1"/>
</dbReference>
<dbReference type="Pfam" id="PF07497">
    <property type="entry name" value="Rho_RNA_bind"/>
    <property type="match status" value="1"/>
</dbReference>
<keyword evidence="8 9" id="KW-0804">Transcription</keyword>
<sequence length="485" mass="55520">MKSRNDYEILNKKSLEDLKKIAASMGLKLSNNYNAQDYKHFIVKGIIPEKKEDLNNLKVSELREIAKNLDIDKAYSLKKDELIARINSRKENADIIEENDIEKLDLSDNAAEALENLEDTTYVKGILDLHQDGYGFLRTFNYLPSEGDIYVSPSQIRKFRLRNGDEILGAVSPSKEGENFNALLYIKKVNGQNPNNIVHRDYFDNLTPIYPNEKIILETEDKDIATRVIDLLSPVGRGQRGMIVSQPKSGKTTLIKKISRSISKNYPDIHLIVLLIDERPEEVTDMQRSVKGEVVYSTFDETPKNHTRIAEMVIDRAKRLVEQKEDVVILLDSLTRLSRAYNLITPTSGKTLSGGLDPLSLHKPKRFFGAARNIEEGGSLTILATALVETGSKMDDIIFEEFKGTGNMELHLDRVLSERRIFPALDIFKSSTRKEELLLNQNELKFNHSFRKKLNEENKNEITEQFIDNLDKSINNEEFLKKYRI</sequence>
<organism evidence="13 14">
    <name type="scientific">Peptoniphilus olsenii</name>
    <dbReference type="NCBI Taxonomy" id="411570"/>
    <lineage>
        <taxon>Bacteria</taxon>
        <taxon>Bacillati</taxon>
        <taxon>Bacillota</taxon>
        <taxon>Tissierellia</taxon>
        <taxon>Tissierellales</taxon>
        <taxon>Peptoniphilaceae</taxon>
        <taxon>Peptoniphilus</taxon>
    </lineage>
</organism>
<evidence type="ECO:0000256" key="6">
    <source>
        <dbReference type="ARBA" id="ARBA00022884"/>
    </source>
</evidence>
<dbReference type="SUPFAM" id="SSF52540">
    <property type="entry name" value="P-loop containing nucleoside triphosphate hydrolases"/>
    <property type="match status" value="1"/>
</dbReference>
<dbReference type="SMART" id="SM00959">
    <property type="entry name" value="Rho_N"/>
    <property type="match status" value="1"/>
</dbReference>
<dbReference type="CDD" id="cd04459">
    <property type="entry name" value="Rho_CSD"/>
    <property type="match status" value="1"/>
</dbReference>
<dbReference type="SMART" id="SM00357">
    <property type="entry name" value="CSP"/>
    <property type="match status" value="1"/>
</dbReference>
<keyword evidence="6 9" id="KW-0694">RNA-binding</keyword>
<comment type="caution">
    <text evidence="9">Lacks conserved residue(s) required for the propagation of feature annotation.</text>
</comment>
<evidence type="ECO:0000256" key="8">
    <source>
        <dbReference type="ARBA" id="ARBA00023163"/>
    </source>
</evidence>
<evidence type="ECO:0000256" key="11">
    <source>
        <dbReference type="PROSITE-ProRule" id="PRU01203"/>
    </source>
</evidence>
<dbReference type="PANTHER" id="PTHR46425">
    <property type="entry name" value="TRANSCRIPTION TERMINATION FACTOR RHO"/>
    <property type="match status" value="1"/>
</dbReference>
<dbReference type="NCBIfam" id="NF006886">
    <property type="entry name" value="PRK09376.1"/>
    <property type="match status" value="1"/>
</dbReference>
<dbReference type="InterPro" id="IPR012340">
    <property type="entry name" value="NA-bd_OB-fold"/>
</dbReference>
<keyword evidence="4 9" id="KW-0347">Helicase</keyword>
<evidence type="ECO:0000256" key="1">
    <source>
        <dbReference type="ARBA" id="ARBA00022472"/>
    </source>
</evidence>
<keyword evidence="3 9" id="KW-0378">Hydrolase</keyword>
<dbReference type="PANTHER" id="PTHR46425:SF1">
    <property type="entry name" value="TRANSCRIPTION TERMINATION FACTOR RHO"/>
    <property type="match status" value="1"/>
</dbReference>
<dbReference type="RefSeq" id="WP_354366511.1">
    <property type="nucleotide sequence ID" value="NZ_JBEPMA010000001.1"/>
</dbReference>
<dbReference type="Pfam" id="PF07498">
    <property type="entry name" value="Rho_N"/>
    <property type="match status" value="1"/>
</dbReference>
<keyword evidence="2 9" id="KW-0547">Nucleotide-binding</keyword>
<dbReference type="SUPFAM" id="SSF50249">
    <property type="entry name" value="Nucleic acid-binding proteins"/>
    <property type="match status" value="1"/>
</dbReference>
<evidence type="ECO:0000256" key="7">
    <source>
        <dbReference type="ARBA" id="ARBA00023015"/>
    </source>
</evidence>
<dbReference type="InterPro" id="IPR000194">
    <property type="entry name" value="ATPase_F1/V1/A1_a/bsu_nucl-bd"/>
</dbReference>
<dbReference type="Pfam" id="PF00006">
    <property type="entry name" value="ATP-synt_ab"/>
    <property type="match status" value="1"/>
</dbReference>
<keyword evidence="14" id="KW-1185">Reference proteome</keyword>
<dbReference type="CDD" id="cd01128">
    <property type="entry name" value="rho_factor_C"/>
    <property type="match status" value="1"/>
</dbReference>
<dbReference type="EMBL" id="JBEPMA010000001">
    <property type="protein sequence ID" value="MET3616503.1"/>
    <property type="molecule type" value="Genomic_DNA"/>
</dbReference>
<evidence type="ECO:0000313" key="14">
    <source>
        <dbReference type="Proteomes" id="UP001549162"/>
    </source>
</evidence>
<keyword evidence="5 9" id="KW-0067">ATP-binding</keyword>
<evidence type="ECO:0000256" key="3">
    <source>
        <dbReference type="ARBA" id="ARBA00022801"/>
    </source>
</evidence>
<dbReference type="InterPro" id="IPR036269">
    <property type="entry name" value="Rho_N_sf"/>
</dbReference>
<evidence type="ECO:0000256" key="9">
    <source>
        <dbReference type="HAMAP-Rule" id="MF_01884"/>
    </source>
</evidence>